<keyword evidence="3 6" id="KW-0533">Nickel</keyword>
<dbReference type="PROSITE" id="PS00508">
    <property type="entry name" value="NI_HGENASE_L_2"/>
    <property type="match status" value="1"/>
</dbReference>
<feature type="binding site" evidence="6">
    <location>
        <position position="411"/>
    </location>
    <ligand>
        <name>Mg(2+)</name>
        <dbReference type="ChEBI" id="CHEBI:18420"/>
    </ligand>
</feature>
<dbReference type="InterPro" id="IPR029014">
    <property type="entry name" value="NiFe-Hase_large"/>
</dbReference>
<sequence>MSKTILIDPVTRIEGHAKITVHLDEDGQVADARFHVTEFRGFEKFCEGRSFWEMPGITARICGICPVSHLLASAKAGDAILGIHIPPTAVKLRRLMNWAQIVQSHALSFFHLSSPDLLLGMDAEPAKRNLMGLIEKYPDVARNGIRLRRFGQKVIEILGGRSVHPAWAVPGGVREPLSDENRSKIRRMLPEAFDIVGLALDMLKDSFEHFRDEEAMYGNFPSLYVGLVTPDGGLEHYDGLLRVVDSDGTVLEAGFPPARYREILGEAVEPWSYLKFPFYKPAAIREAQGGRSTLHYQAGMYRVGPLARLNICDFAGTPRADAELREFRRLAPRGRPVATSFHYHYARLIEILYALERIAETLDDPSITDKHIRAHAEVNNLVGVGVSEAPRGTLFHEYHVDENGILQKVNLIIATGQNNLAMNRTVKQIAQYHIKNGKVTEGVLNRIEHGIRLYDPCLSCSTHAVGQMPMVVEVYDASGKLVDRVKRA</sequence>
<comment type="cofactor">
    <cofactor evidence="6">
        <name>Fe cation</name>
        <dbReference type="ChEBI" id="CHEBI:24875"/>
    </cofactor>
</comment>
<comment type="similarity">
    <text evidence="2">Belongs to the [NiFe]/[NiFeSe] hydrogenase large subunit family.</text>
</comment>
<evidence type="ECO:0000256" key="2">
    <source>
        <dbReference type="ARBA" id="ARBA00009292"/>
    </source>
</evidence>
<protein>
    <submittedName>
        <fullName evidence="7">Ni/Fe hydrogenase subunit alpha</fullName>
    </submittedName>
</protein>
<comment type="caution">
    <text evidence="7">The sequence shown here is derived from an EMBL/GenBank/DDBJ whole genome shotgun (WGS) entry which is preliminary data.</text>
</comment>
<dbReference type="GO" id="GO:0016151">
    <property type="term" value="F:nickel cation binding"/>
    <property type="evidence" value="ECO:0007669"/>
    <property type="project" value="InterPro"/>
</dbReference>
<dbReference type="InterPro" id="IPR018194">
    <property type="entry name" value="Ni-dep_hyd_lsu_Ni_BS"/>
</dbReference>
<dbReference type="Gene3D" id="1.10.645.10">
    <property type="entry name" value="Cytochrome-c3 Hydrogenase, chain B"/>
    <property type="match status" value="1"/>
</dbReference>
<evidence type="ECO:0000256" key="1">
    <source>
        <dbReference type="ARBA" id="ARBA00001967"/>
    </source>
</evidence>
<dbReference type="SUPFAM" id="SSF56762">
    <property type="entry name" value="HydB/Nqo4-like"/>
    <property type="match status" value="1"/>
</dbReference>
<dbReference type="Pfam" id="PF00374">
    <property type="entry name" value="NiFeSe_Hases"/>
    <property type="match status" value="2"/>
</dbReference>
<evidence type="ECO:0000313" key="7">
    <source>
        <dbReference type="EMBL" id="HDX33516.1"/>
    </source>
</evidence>
<comment type="cofactor">
    <cofactor evidence="1 6">
        <name>Ni(2+)</name>
        <dbReference type="ChEBI" id="CHEBI:49786"/>
    </cofactor>
</comment>
<keyword evidence="4 6" id="KW-0479">Metal-binding</keyword>
<dbReference type="GO" id="GO:0008901">
    <property type="term" value="F:ferredoxin hydrogenase activity"/>
    <property type="evidence" value="ECO:0007669"/>
    <property type="project" value="InterPro"/>
</dbReference>
<evidence type="ECO:0000256" key="6">
    <source>
        <dbReference type="PIRSR" id="PIRSR601501-1"/>
    </source>
</evidence>
<feature type="binding site" evidence="6">
    <location>
        <position position="65"/>
    </location>
    <ligand>
        <name>Fe cation</name>
        <dbReference type="ChEBI" id="CHEBI:24875"/>
    </ligand>
</feature>
<keyword evidence="5" id="KW-0560">Oxidoreductase</keyword>
<proteinExistence type="inferred from homology"/>
<keyword evidence="6" id="KW-0408">Iron</keyword>
<dbReference type="PANTHER" id="PTHR43600">
    <property type="entry name" value="COENZYME F420 HYDROGENASE, SUBUNIT ALPHA"/>
    <property type="match status" value="1"/>
</dbReference>
<reference evidence="7" key="1">
    <citation type="journal article" date="2020" name="mSystems">
        <title>Genome- and Community-Level Interaction Insights into Carbon Utilization and Element Cycling Functions of Hydrothermarchaeota in Hydrothermal Sediment.</title>
        <authorList>
            <person name="Zhou Z."/>
            <person name="Liu Y."/>
            <person name="Xu W."/>
            <person name="Pan J."/>
            <person name="Luo Z.H."/>
            <person name="Li M."/>
        </authorList>
    </citation>
    <scope>NUCLEOTIDE SEQUENCE [LARGE SCALE GENOMIC DNA]</scope>
    <source>
        <strain evidence="7">SpSt-289</strain>
    </source>
</reference>
<feature type="binding site" evidence="6">
    <location>
        <position position="65"/>
    </location>
    <ligand>
        <name>Ni(2+)</name>
        <dbReference type="ChEBI" id="CHEBI:49786"/>
    </ligand>
</feature>
<feature type="binding site" evidence="6">
    <location>
        <position position="463"/>
    </location>
    <ligand>
        <name>Mg(2+)</name>
        <dbReference type="ChEBI" id="CHEBI:18420"/>
    </ligand>
</feature>
<feature type="binding site" evidence="6">
    <location>
        <position position="460"/>
    </location>
    <ligand>
        <name>Fe cation</name>
        <dbReference type="ChEBI" id="CHEBI:24875"/>
    </ligand>
</feature>
<gene>
    <name evidence="7" type="ORF">ENQ20_18830</name>
</gene>
<name>A0A7C1FJP8_9CHLR</name>
<dbReference type="AlphaFoldDB" id="A0A7C1FJP8"/>
<feature type="binding site" evidence="6">
    <location>
        <position position="457"/>
    </location>
    <ligand>
        <name>Ni(2+)</name>
        <dbReference type="ChEBI" id="CHEBI:49786"/>
    </ligand>
</feature>
<evidence type="ECO:0000256" key="3">
    <source>
        <dbReference type="ARBA" id="ARBA00022596"/>
    </source>
</evidence>
<accession>A0A7C1FJP8</accession>
<organism evidence="7">
    <name type="scientific">Caldilinea aerophila</name>
    <dbReference type="NCBI Taxonomy" id="133453"/>
    <lineage>
        <taxon>Bacteria</taxon>
        <taxon>Bacillati</taxon>
        <taxon>Chloroflexota</taxon>
        <taxon>Caldilineae</taxon>
        <taxon>Caldilineales</taxon>
        <taxon>Caldilineaceae</taxon>
        <taxon>Caldilinea</taxon>
    </lineage>
</organism>
<keyword evidence="6" id="KW-0460">Magnesium</keyword>
<evidence type="ECO:0000256" key="4">
    <source>
        <dbReference type="ARBA" id="ARBA00022723"/>
    </source>
</evidence>
<dbReference type="PANTHER" id="PTHR43600:SF2">
    <property type="entry name" value="F420-NON-REDUCING HYDROGENASE VHU SUBUNIT A"/>
    <property type="match status" value="1"/>
</dbReference>
<dbReference type="InterPro" id="IPR001501">
    <property type="entry name" value="Ni-dep_hyd_lsu"/>
</dbReference>
<dbReference type="EMBL" id="DSMG01000194">
    <property type="protein sequence ID" value="HDX33516.1"/>
    <property type="molecule type" value="Genomic_DNA"/>
</dbReference>
<feature type="binding site" evidence="6">
    <location>
        <position position="43"/>
    </location>
    <ligand>
        <name>Mg(2+)</name>
        <dbReference type="ChEBI" id="CHEBI:18420"/>
    </ligand>
</feature>
<feature type="binding site" evidence="6">
    <location>
        <position position="62"/>
    </location>
    <ligand>
        <name>Mg(2+)</name>
        <dbReference type="ChEBI" id="CHEBI:18420"/>
    </ligand>
</feature>
<evidence type="ECO:0000256" key="5">
    <source>
        <dbReference type="ARBA" id="ARBA00023002"/>
    </source>
</evidence>